<keyword evidence="14" id="KW-1185">Reference proteome</keyword>
<keyword evidence="7" id="KW-0653">Protein transport</keyword>
<keyword evidence="4" id="KW-1003">Cell membrane</keyword>
<evidence type="ECO:0000256" key="7">
    <source>
        <dbReference type="ARBA" id="ARBA00022927"/>
    </source>
</evidence>
<evidence type="ECO:0000256" key="4">
    <source>
        <dbReference type="ARBA" id="ARBA00022475"/>
    </source>
</evidence>
<dbReference type="Pfam" id="PF05134">
    <property type="entry name" value="T2SSL"/>
    <property type="match status" value="1"/>
</dbReference>
<dbReference type="SUPFAM" id="SSF53067">
    <property type="entry name" value="Actin-like ATPase domain"/>
    <property type="match status" value="1"/>
</dbReference>
<dbReference type="Proteomes" id="UP000621447">
    <property type="component" value="Unassembled WGS sequence"/>
</dbReference>
<feature type="transmembrane region" description="Helical" evidence="10">
    <location>
        <begin position="222"/>
        <end position="240"/>
    </location>
</feature>
<organism evidence="13 14">
    <name type="scientific">Sphingomonas hominis</name>
    <dbReference type="NCBI Taxonomy" id="2741495"/>
    <lineage>
        <taxon>Bacteria</taxon>
        <taxon>Pseudomonadati</taxon>
        <taxon>Pseudomonadota</taxon>
        <taxon>Alphaproteobacteria</taxon>
        <taxon>Sphingomonadales</taxon>
        <taxon>Sphingomonadaceae</taxon>
        <taxon>Sphingomonas</taxon>
    </lineage>
</organism>
<keyword evidence="5" id="KW-0997">Cell inner membrane</keyword>
<feature type="domain" description="GspL periplasmic" evidence="12">
    <location>
        <begin position="220"/>
        <end position="368"/>
    </location>
</feature>
<evidence type="ECO:0000256" key="10">
    <source>
        <dbReference type="SAM" id="Phobius"/>
    </source>
</evidence>
<evidence type="ECO:0000256" key="9">
    <source>
        <dbReference type="ARBA" id="ARBA00023136"/>
    </source>
</evidence>
<keyword evidence="8 10" id="KW-1133">Transmembrane helix</keyword>
<dbReference type="PIRSF" id="PIRSF015761">
    <property type="entry name" value="Protein_L"/>
    <property type="match status" value="1"/>
</dbReference>
<comment type="caution">
    <text evidence="13">The sequence shown here is derived from an EMBL/GenBank/DDBJ whole genome shotgun (WGS) entry which is preliminary data.</text>
</comment>
<evidence type="ECO:0000313" key="14">
    <source>
        <dbReference type="Proteomes" id="UP000621447"/>
    </source>
</evidence>
<keyword evidence="6 10" id="KW-0812">Transmembrane</keyword>
<evidence type="ECO:0000256" key="5">
    <source>
        <dbReference type="ARBA" id="ARBA00022519"/>
    </source>
</evidence>
<keyword evidence="9 10" id="KW-0472">Membrane</keyword>
<comment type="subcellular location">
    <subcellularLocation>
        <location evidence="1">Cell inner membrane</location>
        <topology evidence="1">Single-pass membrane protein</topology>
    </subcellularLocation>
</comment>
<evidence type="ECO:0000259" key="11">
    <source>
        <dbReference type="Pfam" id="PF05134"/>
    </source>
</evidence>
<proteinExistence type="inferred from homology"/>
<dbReference type="EMBL" id="JABULH010000001">
    <property type="protein sequence ID" value="NTS64402.1"/>
    <property type="molecule type" value="Genomic_DNA"/>
</dbReference>
<comment type="similarity">
    <text evidence="2">Belongs to the GSP L family.</text>
</comment>
<evidence type="ECO:0000256" key="2">
    <source>
        <dbReference type="ARBA" id="ARBA00005318"/>
    </source>
</evidence>
<evidence type="ECO:0000313" key="13">
    <source>
        <dbReference type="EMBL" id="NTS64402.1"/>
    </source>
</evidence>
<reference evidence="13 14" key="1">
    <citation type="submission" date="2020-06" db="EMBL/GenBank/DDBJ databases">
        <title>Sphingomonas hominis sp. nov., a member of the Sphingomonas, isolated from the hair of a 22-year-old girl.</title>
        <authorList>
            <person name="Zhang D.-F."/>
            <person name="Cui X.-W."/>
        </authorList>
    </citation>
    <scope>NUCLEOTIDE SEQUENCE [LARGE SCALE GENOMIC DNA]</scope>
    <source>
        <strain evidence="13 14">HHU CXW</strain>
    </source>
</reference>
<name>A0ABX2JE11_9SPHN</name>
<evidence type="ECO:0000256" key="3">
    <source>
        <dbReference type="ARBA" id="ARBA00022448"/>
    </source>
</evidence>
<feature type="domain" description="GspL cytoplasmic actin-ATPase-like" evidence="11">
    <location>
        <begin position="47"/>
        <end position="154"/>
    </location>
</feature>
<evidence type="ECO:0000256" key="6">
    <source>
        <dbReference type="ARBA" id="ARBA00022692"/>
    </source>
</evidence>
<dbReference type="Pfam" id="PF12693">
    <property type="entry name" value="GspL_C"/>
    <property type="match status" value="1"/>
</dbReference>
<dbReference type="InterPro" id="IPR025691">
    <property type="entry name" value="GspL_pp_dom"/>
</dbReference>
<dbReference type="Gene3D" id="3.30.420.380">
    <property type="match status" value="1"/>
</dbReference>
<dbReference type="RefSeq" id="WP_174192420.1">
    <property type="nucleotide sequence ID" value="NZ_JABULH010000001.1"/>
</dbReference>
<accession>A0ABX2JE11</accession>
<gene>
    <name evidence="13" type="ORF">HRV97_04415</name>
</gene>
<sequence>MTAATLLFVPQQADQPWRWWRFRDGADGAAAHDEGEGMPPAQLDASVPVVAVAPADAVTLHWAAIPARSAAQAAAAARIVVSDATATPADLHVAIGEARAGVEGEERAIAVVAPERMAAWLAEMNARGVDPVAMVPAPLLLPEPEEGWLRGEVGGQAVMRGRSAGFADEARLTELIVGDAEPVALARDEVWRAAASAASAWPLDLRQGPFARRTRRSIDWALVRRLGLLVAMILLATLAIDLVRIARYSFGADTMEARAAAVARQGLPRGAGEGDASRMLGERLSRLRGPGSGFSRTAAAVYQIVQAVPDSEVTALDFQPTGALRVSLSVAGEGQANTVKTQLERAGFTVTSGVFQQAGGRLSGDLTVAP</sequence>
<protein>
    <submittedName>
        <fullName evidence="13">General secretion pathway protein GspL</fullName>
    </submittedName>
</protein>
<evidence type="ECO:0000256" key="1">
    <source>
        <dbReference type="ARBA" id="ARBA00004377"/>
    </source>
</evidence>
<dbReference type="InterPro" id="IPR024230">
    <property type="entry name" value="GspL_cyto_dom"/>
</dbReference>
<dbReference type="InterPro" id="IPR043129">
    <property type="entry name" value="ATPase_NBD"/>
</dbReference>
<keyword evidence="3" id="KW-0813">Transport</keyword>
<dbReference type="InterPro" id="IPR007812">
    <property type="entry name" value="T2SS_protein-GspL"/>
</dbReference>
<evidence type="ECO:0000256" key="8">
    <source>
        <dbReference type="ARBA" id="ARBA00022989"/>
    </source>
</evidence>
<evidence type="ECO:0000259" key="12">
    <source>
        <dbReference type="Pfam" id="PF12693"/>
    </source>
</evidence>
<dbReference type="NCBIfam" id="TIGR01709">
    <property type="entry name" value="typeII_sec_gspL"/>
    <property type="match status" value="1"/>
</dbReference>